<evidence type="ECO:0008006" key="9">
    <source>
        <dbReference type="Google" id="ProtNLM"/>
    </source>
</evidence>
<dbReference type="GO" id="GO:0005886">
    <property type="term" value="C:plasma membrane"/>
    <property type="evidence" value="ECO:0007669"/>
    <property type="project" value="UniProtKB-SubCell"/>
</dbReference>
<dbReference type="Proteomes" id="UP000053105">
    <property type="component" value="Unassembled WGS sequence"/>
</dbReference>
<evidence type="ECO:0000313" key="8">
    <source>
        <dbReference type="Proteomes" id="UP000053105"/>
    </source>
</evidence>
<sequence length="406" mass="46157">MKAERGTFGKSRQICLKFGKEWAIFTRWDSSTGTEMKDCRGRRLPAQPRARRERLVWARRLNRNFPSGNVDQSEDGAQANNLACTCVEQQQLLAERHVRGHVDRTRPRRAITRHFDPPAQSRFSSTLLQPKYLLTSLASNDLAIGLLVTPFGFLPAVYGCWPYGEVVCQIQGRCSIRRGVFDLVKSWGLMARKKKLCSDPLRLGGFPSGNRRKMGGKCQQPVHTVLRKLSPPGICSCASCSRCLFRAANCLEERLSKFVLWWKYSVKVSRECLEDSPKRGQGDPSPSRLSELFPGRTPTVTMATILNALLRGALTQQSAVILVCMAIDRYVCMLHPHHYHKHTSKKNGELKEQWVVLHAAGLRGSDVDHLDSKRGDFRCSRAPKRWLLLQRLRSSRLRPFFRQGFP</sequence>
<gene>
    <name evidence="7" type="ORF">WN51_00844</name>
</gene>
<dbReference type="Gene3D" id="1.20.1070.10">
    <property type="entry name" value="Rhodopsin 7-helix transmembrane proteins"/>
    <property type="match status" value="2"/>
</dbReference>
<organism evidence="7 8">
    <name type="scientific">Melipona quadrifasciata</name>
    <dbReference type="NCBI Taxonomy" id="166423"/>
    <lineage>
        <taxon>Eukaryota</taxon>
        <taxon>Metazoa</taxon>
        <taxon>Ecdysozoa</taxon>
        <taxon>Arthropoda</taxon>
        <taxon>Hexapoda</taxon>
        <taxon>Insecta</taxon>
        <taxon>Pterygota</taxon>
        <taxon>Neoptera</taxon>
        <taxon>Endopterygota</taxon>
        <taxon>Hymenoptera</taxon>
        <taxon>Apocrita</taxon>
        <taxon>Aculeata</taxon>
        <taxon>Apoidea</taxon>
        <taxon>Anthophila</taxon>
        <taxon>Apidae</taxon>
        <taxon>Melipona</taxon>
    </lineage>
</organism>
<comment type="subcellular location">
    <subcellularLocation>
        <location evidence="1">Cell membrane</location>
        <topology evidence="1">Multi-pass membrane protein</topology>
    </subcellularLocation>
</comment>
<evidence type="ECO:0000256" key="5">
    <source>
        <dbReference type="ARBA" id="ARBA00023224"/>
    </source>
</evidence>
<evidence type="ECO:0000256" key="3">
    <source>
        <dbReference type="ARBA" id="ARBA00023040"/>
    </source>
</evidence>
<dbReference type="STRING" id="166423.A0A0M9ACB4"/>
<evidence type="ECO:0000256" key="2">
    <source>
        <dbReference type="ARBA" id="ARBA00022475"/>
    </source>
</evidence>
<evidence type="ECO:0000256" key="1">
    <source>
        <dbReference type="ARBA" id="ARBA00004651"/>
    </source>
</evidence>
<dbReference type="AlphaFoldDB" id="A0A0M9ACB4"/>
<keyword evidence="2" id="KW-1003">Cell membrane</keyword>
<dbReference type="PANTHER" id="PTHR24249:SF406">
    <property type="entry name" value="G-PROTEIN COUPLED RECEPTORS FAMILY 1 PROFILE DOMAIN-CONTAINING PROTEIN"/>
    <property type="match status" value="1"/>
</dbReference>
<dbReference type="CDD" id="cd00637">
    <property type="entry name" value="7tm_classA_rhodopsin-like"/>
    <property type="match status" value="1"/>
</dbReference>
<proteinExistence type="predicted"/>
<protein>
    <recommendedName>
        <fullName evidence="9">G-protein coupled receptors family 1 profile domain-containing protein</fullName>
    </recommendedName>
</protein>
<feature type="region of interest" description="Disordered" evidence="6">
    <location>
        <begin position="274"/>
        <end position="293"/>
    </location>
</feature>
<keyword evidence="2" id="KW-0472">Membrane</keyword>
<dbReference type="EMBL" id="KQ435694">
    <property type="protein sequence ID" value="KOX80926.1"/>
    <property type="molecule type" value="Genomic_DNA"/>
</dbReference>
<keyword evidence="3" id="KW-0297">G-protein coupled receptor</keyword>
<reference evidence="7 8" key="1">
    <citation type="submission" date="2015-07" db="EMBL/GenBank/DDBJ databases">
        <title>The genome of Melipona quadrifasciata.</title>
        <authorList>
            <person name="Pan H."/>
            <person name="Kapheim K."/>
        </authorList>
    </citation>
    <scope>NUCLEOTIDE SEQUENCE [LARGE SCALE GENOMIC DNA]</scope>
    <source>
        <strain evidence="7">0111107301</strain>
        <tissue evidence="7">Whole body</tissue>
    </source>
</reference>
<name>A0A0M9ACB4_9HYME</name>
<evidence type="ECO:0000313" key="7">
    <source>
        <dbReference type="EMBL" id="KOX80926.1"/>
    </source>
</evidence>
<accession>A0A0M9ACB4</accession>
<evidence type="ECO:0000256" key="4">
    <source>
        <dbReference type="ARBA" id="ARBA00023170"/>
    </source>
</evidence>
<dbReference type="SUPFAM" id="SSF81321">
    <property type="entry name" value="Family A G protein-coupled receptor-like"/>
    <property type="match status" value="1"/>
</dbReference>
<dbReference type="OrthoDB" id="9615015at2759"/>
<keyword evidence="5" id="KW-0807">Transducer</keyword>
<dbReference type="GO" id="GO:0001594">
    <property type="term" value="F:trace-amine receptor activity"/>
    <property type="evidence" value="ECO:0007669"/>
    <property type="project" value="TreeGrafter"/>
</dbReference>
<keyword evidence="8" id="KW-1185">Reference proteome</keyword>
<evidence type="ECO:0000256" key="6">
    <source>
        <dbReference type="SAM" id="MobiDB-lite"/>
    </source>
</evidence>
<dbReference type="PANTHER" id="PTHR24249">
    <property type="entry name" value="HISTAMINE RECEPTOR-RELATED G-PROTEIN COUPLED RECEPTOR"/>
    <property type="match status" value="1"/>
</dbReference>
<keyword evidence="4" id="KW-0675">Receptor</keyword>
<dbReference type="InterPro" id="IPR050569">
    <property type="entry name" value="TAAR"/>
</dbReference>